<dbReference type="Gene3D" id="3.40.50.1820">
    <property type="entry name" value="alpha/beta hydrolase"/>
    <property type="match status" value="1"/>
</dbReference>
<dbReference type="Pfam" id="PF00561">
    <property type="entry name" value="Abhydrolase_1"/>
    <property type="match status" value="1"/>
</dbReference>
<dbReference type="SUPFAM" id="SSF53474">
    <property type="entry name" value="alpha/beta-Hydrolases"/>
    <property type="match status" value="1"/>
</dbReference>
<gene>
    <name evidence="3" type="ORF">KA717_10520</name>
</gene>
<dbReference type="KEGG" id="wna:KA717_10520"/>
<dbReference type="EMBL" id="CP073041">
    <property type="protein sequence ID" value="UXE63058.1"/>
    <property type="molecule type" value="Genomic_DNA"/>
</dbReference>
<keyword evidence="1 3" id="KW-0378">Hydrolase</keyword>
<proteinExistence type="predicted"/>
<reference evidence="3" key="1">
    <citation type="submission" date="2021-04" db="EMBL/GenBank/DDBJ databases">
        <title>Genome sequence of Woronichinia naegeliana from Washington state freshwater lake bloom.</title>
        <authorList>
            <person name="Dreher T.W."/>
        </authorList>
    </citation>
    <scope>NUCLEOTIDE SEQUENCE</scope>
    <source>
        <strain evidence="3">WA131</strain>
    </source>
</reference>
<dbReference type="AlphaFoldDB" id="A0A977PY88"/>
<evidence type="ECO:0000313" key="3">
    <source>
        <dbReference type="EMBL" id="UXE63058.1"/>
    </source>
</evidence>
<name>A0A977PY88_9CYAN</name>
<protein>
    <submittedName>
        <fullName evidence="3">Alpha/beta fold hydrolase</fullName>
    </submittedName>
</protein>
<dbReference type="InterPro" id="IPR051340">
    <property type="entry name" value="Haloalkane_dehalogenase"/>
</dbReference>
<evidence type="ECO:0000256" key="1">
    <source>
        <dbReference type="ARBA" id="ARBA00022801"/>
    </source>
</evidence>
<dbReference type="InterPro" id="IPR029058">
    <property type="entry name" value="AB_hydrolase_fold"/>
</dbReference>
<dbReference type="InterPro" id="IPR000073">
    <property type="entry name" value="AB_hydrolase_1"/>
</dbReference>
<organism evidence="3">
    <name type="scientific">Woronichinia naegeliana WA131</name>
    <dbReference type="NCBI Taxonomy" id="2824559"/>
    <lineage>
        <taxon>Bacteria</taxon>
        <taxon>Bacillati</taxon>
        <taxon>Cyanobacteriota</taxon>
        <taxon>Cyanophyceae</taxon>
        <taxon>Synechococcales</taxon>
        <taxon>Coelosphaeriaceae</taxon>
        <taxon>Woronichinia</taxon>
    </lineage>
</organism>
<dbReference type="PANTHER" id="PTHR42977">
    <property type="entry name" value="HYDROLASE-RELATED"/>
    <property type="match status" value="1"/>
</dbReference>
<sequence length="97" mass="10651">MKITENTIAIADLNWFYREVSSESASQLAAERSPVVLLHGLPSQSLTWSSLLELLGEQGWRAIAPDWIGSGFSSKPERVRPLVDKSCCNQGSTGNPY</sequence>
<dbReference type="GO" id="GO:0004301">
    <property type="term" value="F:epoxide hydrolase activity"/>
    <property type="evidence" value="ECO:0007669"/>
    <property type="project" value="TreeGrafter"/>
</dbReference>
<evidence type="ECO:0000259" key="2">
    <source>
        <dbReference type="Pfam" id="PF00561"/>
    </source>
</evidence>
<dbReference type="Proteomes" id="UP001065613">
    <property type="component" value="Chromosome"/>
</dbReference>
<dbReference type="PANTHER" id="PTHR42977:SF3">
    <property type="entry name" value="AB HYDROLASE-1 DOMAIN-CONTAINING PROTEIN"/>
    <property type="match status" value="1"/>
</dbReference>
<feature type="domain" description="AB hydrolase-1" evidence="2">
    <location>
        <begin position="34"/>
        <end position="77"/>
    </location>
</feature>
<accession>A0A977PY88</accession>